<reference evidence="3" key="1">
    <citation type="submission" date="2022-11" db="UniProtKB">
        <authorList>
            <consortium name="WormBaseParasite"/>
        </authorList>
    </citation>
    <scope>IDENTIFICATION</scope>
</reference>
<dbReference type="WBParaSite" id="Minc3s01330g22837">
    <property type="protein sequence ID" value="Minc3s01330g22837"/>
    <property type="gene ID" value="Minc3s01330g22837"/>
</dbReference>
<feature type="compositionally biased region" description="Low complexity" evidence="1">
    <location>
        <begin position="96"/>
        <end position="119"/>
    </location>
</feature>
<dbReference type="AlphaFoldDB" id="A0A914MDR0"/>
<sequence>MEETSSPLISIRPLESSPRKKQIFSNGREGGANTPPSPLRMTPLRPQQQLKNGNSQQNFATATMTTTTADSFSSSPPPLPHPSTFYPDRSLSKLAPTSNNSILSSSPISELTSSSISPSGDSLRDSELMRPPNIKIISSINSTKRHSPIDSIAAPIACKEEL</sequence>
<evidence type="ECO:0000313" key="3">
    <source>
        <dbReference type="WBParaSite" id="Minc3s01330g22837"/>
    </source>
</evidence>
<organism evidence="2 3">
    <name type="scientific">Meloidogyne incognita</name>
    <name type="common">Southern root-knot nematode worm</name>
    <name type="synonym">Oxyuris incognita</name>
    <dbReference type="NCBI Taxonomy" id="6306"/>
    <lineage>
        <taxon>Eukaryota</taxon>
        <taxon>Metazoa</taxon>
        <taxon>Ecdysozoa</taxon>
        <taxon>Nematoda</taxon>
        <taxon>Chromadorea</taxon>
        <taxon>Rhabditida</taxon>
        <taxon>Tylenchina</taxon>
        <taxon>Tylenchomorpha</taxon>
        <taxon>Tylenchoidea</taxon>
        <taxon>Meloidogynidae</taxon>
        <taxon>Meloidogyninae</taxon>
        <taxon>Meloidogyne</taxon>
        <taxon>Meloidogyne incognita group</taxon>
    </lineage>
</organism>
<proteinExistence type="predicted"/>
<evidence type="ECO:0000256" key="1">
    <source>
        <dbReference type="SAM" id="MobiDB-lite"/>
    </source>
</evidence>
<dbReference type="Proteomes" id="UP000887563">
    <property type="component" value="Unplaced"/>
</dbReference>
<accession>A0A914MDR0</accession>
<name>A0A914MDR0_MELIC</name>
<protein>
    <submittedName>
        <fullName evidence="3">Candidate secreted effector</fullName>
    </submittedName>
</protein>
<feature type="region of interest" description="Disordered" evidence="1">
    <location>
        <begin position="1"/>
        <end position="130"/>
    </location>
</feature>
<feature type="compositionally biased region" description="Polar residues" evidence="1">
    <location>
        <begin position="45"/>
        <end position="59"/>
    </location>
</feature>
<feature type="compositionally biased region" description="Low complexity" evidence="1">
    <location>
        <begin position="60"/>
        <end position="74"/>
    </location>
</feature>
<keyword evidence="2" id="KW-1185">Reference proteome</keyword>
<evidence type="ECO:0000313" key="2">
    <source>
        <dbReference type="Proteomes" id="UP000887563"/>
    </source>
</evidence>